<dbReference type="Proteomes" id="UP000282483">
    <property type="component" value="Chromosome"/>
</dbReference>
<dbReference type="KEGG" id="rvi:RVIR1_00720"/>
<name>A0A2Z5UT49_9COXI</name>
<protein>
    <submittedName>
        <fullName evidence="5">GacS/BarA family sensor protein</fullName>
    </submittedName>
</protein>
<organism evidence="5 6">
    <name type="scientific">Candidatus Rickettsiella viridis</name>
    <dbReference type="NCBI Taxonomy" id="676208"/>
    <lineage>
        <taxon>Bacteria</taxon>
        <taxon>Pseudomonadati</taxon>
        <taxon>Pseudomonadota</taxon>
        <taxon>Gammaproteobacteria</taxon>
        <taxon>Legionellales</taxon>
        <taxon>Coxiellaceae</taxon>
        <taxon>Rickettsiella</taxon>
    </lineage>
</organism>
<dbReference type="SUPFAM" id="SSF52172">
    <property type="entry name" value="CheY-like"/>
    <property type="match status" value="1"/>
</dbReference>
<dbReference type="InterPro" id="IPR001789">
    <property type="entry name" value="Sig_transdc_resp-reg_receiver"/>
</dbReference>
<evidence type="ECO:0000256" key="2">
    <source>
        <dbReference type="ARBA" id="ARBA00023012"/>
    </source>
</evidence>
<dbReference type="OrthoDB" id="9802383at2"/>
<accession>A0A2Z5UT49</accession>
<dbReference type="PROSITE" id="PS50110">
    <property type="entry name" value="RESPONSE_REGULATORY"/>
    <property type="match status" value="1"/>
</dbReference>
<evidence type="ECO:0000313" key="5">
    <source>
        <dbReference type="EMBL" id="BBB14614.1"/>
    </source>
</evidence>
<keyword evidence="6" id="KW-1185">Reference proteome</keyword>
<dbReference type="EMBL" id="AP018005">
    <property type="protein sequence ID" value="BBB14614.1"/>
    <property type="molecule type" value="Genomic_DNA"/>
</dbReference>
<keyword evidence="2" id="KW-0902">Two-component regulatory system</keyword>
<dbReference type="AlphaFoldDB" id="A0A2Z5UT49"/>
<keyword evidence="1 3" id="KW-0597">Phosphoprotein</keyword>
<proteinExistence type="predicted"/>
<dbReference type="CDD" id="cd17546">
    <property type="entry name" value="REC_hyHK_CKI1_RcsC-like"/>
    <property type="match status" value="1"/>
</dbReference>
<dbReference type="RefSeq" id="WP_126322141.1">
    <property type="nucleotide sequence ID" value="NZ_AP018005.1"/>
</dbReference>
<dbReference type="Pfam" id="PF00072">
    <property type="entry name" value="Response_reg"/>
    <property type="match status" value="1"/>
</dbReference>
<reference evidence="5 6" key="1">
    <citation type="submission" date="2017-03" db="EMBL/GenBank/DDBJ databases">
        <title>The genome sequence of Candidatus Rickettsiella viridis.</title>
        <authorList>
            <person name="Nikoh N."/>
            <person name="Tsuchida T."/>
            <person name="Yamaguchi K."/>
            <person name="Maeda T."/>
            <person name="Shigenobu S."/>
            <person name="Fukatsu T."/>
        </authorList>
    </citation>
    <scope>NUCLEOTIDE SEQUENCE [LARGE SCALE GENOMIC DNA]</scope>
    <source>
        <strain evidence="5 6">Ap-RA04</strain>
    </source>
</reference>
<dbReference type="InterPro" id="IPR011006">
    <property type="entry name" value="CheY-like_superfamily"/>
</dbReference>
<evidence type="ECO:0000259" key="4">
    <source>
        <dbReference type="PROSITE" id="PS50110"/>
    </source>
</evidence>
<dbReference type="Gene3D" id="3.40.50.2300">
    <property type="match status" value="1"/>
</dbReference>
<evidence type="ECO:0000313" key="6">
    <source>
        <dbReference type="Proteomes" id="UP000282483"/>
    </source>
</evidence>
<sequence>MENKKIFLLVEDDPIIQRVHRAFLEKMGFQVELAATGAQALEMFKSRAYHLIILDGGLPDMQGVEVGRKIRSLERENKTTRKPILLLSAYTSELLKRWCKEAEIDSFLIKPVDYKDLLFTLENYFSKGIFSDRAA</sequence>
<evidence type="ECO:0000256" key="1">
    <source>
        <dbReference type="ARBA" id="ARBA00022553"/>
    </source>
</evidence>
<dbReference type="SMART" id="SM00448">
    <property type="entry name" value="REC"/>
    <property type="match status" value="1"/>
</dbReference>
<dbReference type="PANTHER" id="PTHR45339">
    <property type="entry name" value="HYBRID SIGNAL TRANSDUCTION HISTIDINE KINASE J"/>
    <property type="match status" value="1"/>
</dbReference>
<evidence type="ECO:0000256" key="3">
    <source>
        <dbReference type="PROSITE-ProRule" id="PRU00169"/>
    </source>
</evidence>
<feature type="domain" description="Response regulatory" evidence="4">
    <location>
        <begin position="6"/>
        <end position="125"/>
    </location>
</feature>
<gene>
    <name evidence="5" type="ORF">RVIR1_00720</name>
</gene>
<dbReference type="PANTHER" id="PTHR45339:SF1">
    <property type="entry name" value="HYBRID SIGNAL TRANSDUCTION HISTIDINE KINASE J"/>
    <property type="match status" value="1"/>
</dbReference>
<feature type="modified residue" description="4-aspartylphosphate" evidence="3">
    <location>
        <position position="55"/>
    </location>
</feature>
<dbReference type="GO" id="GO:0000160">
    <property type="term" value="P:phosphorelay signal transduction system"/>
    <property type="evidence" value="ECO:0007669"/>
    <property type="project" value="UniProtKB-KW"/>
</dbReference>